<feature type="transmembrane region" description="Helical" evidence="2">
    <location>
        <begin position="33"/>
        <end position="54"/>
    </location>
</feature>
<reference evidence="3" key="1">
    <citation type="submission" date="2023-07" db="EMBL/GenBank/DDBJ databases">
        <authorList>
            <person name="Haufschild T."/>
            <person name="Kallscheuer N."/>
            <person name="Hammer J."/>
            <person name="Kohn T."/>
            <person name="Kabuu M."/>
            <person name="Jogler M."/>
            <person name="Wohfarth N."/>
            <person name="Heuer A."/>
            <person name="Rohde M."/>
            <person name="van Teeseling M.C.F."/>
            <person name="Jogler C."/>
        </authorList>
    </citation>
    <scope>NUCLEOTIDE SEQUENCE</scope>
    <source>
        <strain evidence="3">Strain 138</strain>
        <strain evidence="4">Strain 318</strain>
    </source>
</reference>
<proteinExistence type="predicted"/>
<gene>
    <name evidence="3" type="ORF">Strain138_001181</name>
    <name evidence="4" type="ORF">Strain318_001181</name>
</gene>
<accession>A0AA49JZU6</accession>
<dbReference type="KEGG" id="pspc:Strain318_001181"/>
<evidence type="ECO:0000256" key="1">
    <source>
        <dbReference type="SAM" id="MobiDB-lite"/>
    </source>
</evidence>
<protein>
    <submittedName>
        <fullName evidence="3">Uncharacterized protein</fullName>
    </submittedName>
</protein>
<keyword evidence="2" id="KW-0472">Membrane</keyword>
<keyword evidence="2" id="KW-1133">Transmembrane helix</keyword>
<dbReference type="EMBL" id="CP130612">
    <property type="protein sequence ID" value="WKW11912.1"/>
    <property type="molecule type" value="Genomic_DNA"/>
</dbReference>
<evidence type="ECO:0000313" key="5">
    <source>
        <dbReference type="Proteomes" id="UP001229955"/>
    </source>
</evidence>
<keyword evidence="5" id="KW-1185">Reference proteome</keyword>
<accession>A0AA49JU40</accession>
<dbReference type="RefSeq" id="WP_367887595.1">
    <property type="nucleotide sequence ID" value="NZ_CP130612.1"/>
</dbReference>
<evidence type="ECO:0000256" key="2">
    <source>
        <dbReference type="SAM" id="Phobius"/>
    </source>
</evidence>
<keyword evidence="2" id="KW-0812">Transmembrane</keyword>
<dbReference type="Proteomes" id="UP001229955">
    <property type="component" value="Chromosome"/>
</dbReference>
<feature type="region of interest" description="Disordered" evidence="1">
    <location>
        <begin position="1"/>
        <end position="27"/>
    </location>
</feature>
<dbReference type="AlphaFoldDB" id="A0AA49JU40"/>
<feature type="compositionally biased region" description="Basic and acidic residues" evidence="1">
    <location>
        <begin position="1"/>
        <end position="18"/>
    </location>
</feature>
<dbReference type="EMBL" id="CP130613">
    <property type="protein sequence ID" value="WKW14822.1"/>
    <property type="molecule type" value="Genomic_DNA"/>
</dbReference>
<evidence type="ECO:0000313" key="4">
    <source>
        <dbReference type="EMBL" id="WKW14822.1"/>
    </source>
</evidence>
<organism evidence="3">
    <name type="scientific">Pseudogemmatithrix spongiicola</name>
    <dbReference type="NCBI Taxonomy" id="3062599"/>
    <lineage>
        <taxon>Bacteria</taxon>
        <taxon>Pseudomonadati</taxon>
        <taxon>Gemmatimonadota</taxon>
        <taxon>Gemmatimonadia</taxon>
        <taxon>Gemmatimonadales</taxon>
        <taxon>Gemmatimonadaceae</taxon>
        <taxon>Pseudogemmatithrix</taxon>
    </lineage>
</organism>
<sequence>MDTKASEAAEREGTTQRERSRRPRREFSAGDRLALTVGTALVAVVIAWGGALLARNAMNDRAVLEGQTPTELHRH</sequence>
<evidence type="ECO:0000313" key="3">
    <source>
        <dbReference type="EMBL" id="WKW11912.1"/>
    </source>
</evidence>
<name>A0AA49JU40_9BACT</name>